<evidence type="ECO:0000313" key="2">
    <source>
        <dbReference type="EMBL" id="CAK9049563.1"/>
    </source>
</evidence>
<gene>
    <name evidence="2" type="ORF">SCF082_LOCUS27461</name>
</gene>
<feature type="non-terminal residue" evidence="2">
    <location>
        <position position="1"/>
    </location>
</feature>
<evidence type="ECO:0008006" key="4">
    <source>
        <dbReference type="Google" id="ProtNLM"/>
    </source>
</evidence>
<keyword evidence="3" id="KW-1185">Reference proteome</keyword>
<evidence type="ECO:0000313" key="3">
    <source>
        <dbReference type="Proteomes" id="UP001642464"/>
    </source>
</evidence>
<accession>A0ABP0MEP2</accession>
<name>A0ABP0MEP2_9DINO</name>
<comment type="caution">
    <text evidence="2">The sequence shown here is derived from an EMBL/GenBank/DDBJ whole genome shotgun (WGS) entry which is preliminary data.</text>
</comment>
<dbReference type="Proteomes" id="UP001642464">
    <property type="component" value="Unassembled WGS sequence"/>
</dbReference>
<protein>
    <recommendedName>
        <fullName evidence="4">FACT complex subunit SSRP1</fullName>
    </recommendedName>
</protein>
<reference evidence="2 3" key="1">
    <citation type="submission" date="2024-02" db="EMBL/GenBank/DDBJ databases">
        <authorList>
            <person name="Chen Y."/>
            <person name="Shah S."/>
            <person name="Dougan E. K."/>
            <person name="Thang M."/>
            <person name="Chan C."/>
        </authorList>
    </citation>
    <scope>NUCLEOTIDE SEQUENCE [LARGE SCALE GENOMIC DNA]</scope>
</reference>
<evidence type="ECO:0000256" key="1">
    <source>
        <dbReference type="SAM" id="MobiDB-lite"/>
    </source>
</evidence>
<dbReference type="EMBL" id="CAXAMM010021224">
    <property type="protein sequence ID" value="CAK9049563.1"/>
    <property type="molecule type" value="Genomic_DNA"/>
</dbReference>
<proteinExistence type="predicted"/>
<feature type="non-terminal residue" evidence="2">
    <location>
        <position position="452"/>
    </location>
</feature>
<sequence length="452" mass="47964">EVVSLRERVAVLEAEKEFEVVAGEPGPSSAAPTTGYPAVRVEAAKETGRFFLRCLGGGSRGLFGRERVQLPNRIYVLVRDIEGKISTSPVRVYKSYNQLHPFVKRGQSLGDSVFAGFPSKWEAQLAVETAGYGGVDPEYPIFQFSFSDRGGSPRSSSIILIAVHQKRFLVAVPFDLWHRTASRRLLPEGALVKPLSLAVIAADPADRTAISPESELKVWFGFASAEVIDKVVTIGDEDAPDFNFGTSEAPCLPAASALEQAAKTRFSVQVEEETIPAAAEVSRLVSQSELHLLPARFATAAEQLDESGLEDLAAPPGLGVRPRAKCPQTRSAAQAATKLGLDPTVVASALQSGVPMDQLEAVSQLVRDKPTRLEDVPRKAAAGKNALSESEDEPADLLEDPALAEGMDPVAAALTQLTKIVGKLSTGGKKKEPTLEDLLEGAGSASSSAADG</sequence>
<organism evidence="2 3">
    <name type="scientific">Durusdinium trenchii</name>
    <dbReference type="NCBI Taxonomy" id="1381693"/>
    <lineage>
        <taxon>Eukaryota</taxon>
        <taxon>Sar</taxon>
        <taxon>Alveolata</taxon>
        <taxon>Dinophyceae</taxon>
        <taxon>Suessiales</taxon>
        <taxon>Symbiodiniaceae</taxon>
        <taxon>Durusdinium</taxon>
    </lineage>
</organism>
<feature type="compositionally biased region" description="Low complexity" evidence="1">
    <location>
        <begin position="441"/>
        <end position="452"/>
    </location>
</feature>
<feature type="region of interest" description="Disordered" evidence="1">
    <location>
        <begin position="423"/>
        <end position="452"/>
    </location>
</feature>
<feature type="region of interest" description="Disordered" evidence="1">
    <location>
        <begin position="373"/>
        <end position="395"/>
    </location>
</feature>